<dbReference type="Gene3D" id="3.30.40.10">
    <property type="entry name" value="Zinc/RING finger domain, C3HC4 (zinc finger)"/>
    <property type="match status" value="1"/>
</dbReference>
<dbReference type="GO" id="GO:0016567">
    <property type="term" value="P:protein ubiquitination"/>
    <property type="evidence" value="ECO:0007669"/>
    <property type="project" value="TreeGrafter"/>
</dbReference>
<dbReference type="AlphaFoldDB" id="A0A1B9IBX8"/>
<evidence type="ECO:0000256" key="1">
    <source>
        <dbReference type="ARBA" id="ARBA00022723"/>
    </source>
</evidence>
<dbReference type="EMBL" id="CP144519">
    <property type="protein sequence ID" value="WWC67211.1"/>
    <property type="molecule type" value="Genomic_DNA"/>
</dbReference>
<evidence type="ECO:0000256" key="4">
    <source>
        <dbReference type="PROSITE-ProRule" id="PRU00175"/>
    </source>
</evidence>
<dbReference type="Pfam" id="PF13639">
    <property type="entry name" value="zf-RING_2"/>
    <property type="match status" value="1"/>
</dbReference>
<feature type="compositionally biased region" description="Polar residues" evidence="5">
    <location>
        <begin position="293"/>
        <end position="304"/>
    </location>
</feature>
<dbReference type="GeneID" id="30168577"/>
<feature type="domain" description="RING-type" evidence="6">
    <location>
        <begin position="953"/>
        <end position="996"/>
    </location>
</feature>
<gene>
    <name evidence="7" type="ORF">I206_00208</name>
    <name evidence="8" type="ORF">I206_101118</name>
</gene>
<feature type="compositionally biased region" description="Basic and acidic residues" evidence="5">
    <location>
        <begin position="667"/>
        <end position="684"/>
    </location>
</feature>
<reference evidence="8" key="4">
    <citation type="submission" date="2024-02" db="EMBL/GenBank/DDBJ databases">
        <title>Comparative genomics of Cryptococcus and Kwoniella reveals pathogenesis evolution and contrasting modes of karyotype evolution via chromosome fusion or intercentromeric recombination.</title>
        <authorList>
            <person name="Coelho M.A."/>
            <person name="David-Palma M."/>
            <person name="Shea T."/>
            <person name="Bowers K."/>
            <person name="McGinley-Smith S."/>
            <person name="Mohammad A.W."/>
            <person name="Gnirke A."/>
            <person name="Yurkov A.M."/>
            <person name="Nowrousian M."/>
            <person name="Sun S."/>
            <person name="Cuomo C.A."/>
            <person name="Heitman J."/>
        </authorList>
    </citation>
    <scope>NUCLEOTIDE SEQUENCE</scope>
    <source>
        <strain evidence="8">CBS 10737</strain>
    </source>
</reference>
<feature type="region of interest" description="Disordered" evidence="5">
    <location>
        <begin position="704"/>
        <end position="798"/>
    </location>
</feature>
<dbReference type="SMART" id="SM00744">
    <property type="entry name" value="RINGv"/>
    <property type="match status" value="1"/>
</dbReference>
<dbReference type="OrthoDB" id="8062037at2759"/>
<organism evidence="7">
    <name type="scientific">Kwoniella pini CBS 10737</name>
    <dbReference type="NCBI Taxonomy" id="1296096"/>
    <lineage>
        <taxon>Eukaryota</taxon>
        <taxon>Fungi</taxon>
        <taxon>Dikarya</taxon>
        <taxon>Basidiomycota</taxon>
        <taxon>Agaricomycotina</taxon>
        <taxon>Tremellomycetes</taxon>
        <taxon>Tremellales</taxon>
        <taxon>Cryptococcaceae</taxon>
        <taxon>Kwoniella</taxon>
    </lineage>
</organism>
<dbReference type="STRING" id="1296096.A0A1B9IBX8"/>
<dbReference type="RefSeq" id="XP_019014126.1">
    <property type="nucleotide sequence ID" value="XM_019151988.1"/>
</dbReference>
<keyword evidence="2 4" id="KW-0863">Zinc-finger</keyword>
<feature type="region of interest" description="Disordered" evidence="5">
    <location>
        <begin position="560"/>
        <end position="601"/>
    </location>
</feature>
<reference evidence="8" key="2">
    <citation type="submission" date="2013-07" db="EMBL/GenBank/DDBJ databases">
        <authorList>
            <consortium name="The Broad Institute Genome Sequencing Platform"/>
            <person name="Cuomo C."/>
            <person name="Litvintseva A."/>
            <person name="Chen Y."/>
            <person name="Heitman J."/>
            <person name="Sun S."/>
            <person name="Springer D."/>
            <person name="Dromer F."/>
            <person name="Young S.K."/>
            <person name="Zeng Q."/>
            <person name="Gargeya S."/>
            <person name="Fitzgerald M."/>
            <person name="Abouelleil A."/>
            <person name="Alvarado L."/>
            <person name="Berlin A.M."/>
            <person name="Chapman S.B."/>
            <person name="Dewar J."/>
            <person name="Goldberg J."/>
            <person name="Griggs A."/>
            <person name="Gujja S."/>
            <person name="Hansen M."/>
            <person name="Howarth C."/>
            <person name="Imamovic A."/>
            <person name="Larimer J."/>
            <person name="McCowan C."/>
            <person name="Murphy C."/>
            <person name="Pearson M."/>
            <person name="Priest M."/>
            <person name="Roberts A."/>
            <person name="Saif S."/>
            <person name="Shea T."/>
            <person name="Sykes S."/>
            <person name="Wortman J."/>
            <person name="Nusbaum C."/>
            <person name="Birren B."/>
        </authorList>
    </citation>
    <scope>NUCLEOTIDE SEQUENCE</scope>
    <source>
        <strain evidence="8">CBS 10737</strain>
    </source>
</reference>
<dbReference type="InterPro" id="IPR001841">
    <property type="entry name" value="Znf_RING"/>
</dbReference>
<dbReference type="GO" id="GO:0008270">
    <property type="term" value="F:zinc ion binding"/>
    <property type="evidence" value="ECO:0007669"/>
    <property type="project" value="UniProtKB-KW"/>
</dbReference>
<feature type="compositionally biased region" description="Low complexity" evidence="5">
    <location>
        <begin position="465"/>
        <end position="480"/>
    </location>
</feature>
<evidence type="ECO:0000256" key="3">
    <source>
        <dbReference type="ARBA" id="ARBA00022833"/>
    </source>
</evidence>
<dbReference type="PANTHER" id="PTHR45969:SF69">
    <property type="entry name" value="FINGER DOMAIN PROTEIN, PUTATIVE (AFU_ORTHOLOGUE AFUA_3G12190)-RELATED"/>
    <property type="match status" value="1"/>
</dbReference>
<evidence type="ECO:0000256" key="2">
    <source>
        <dbReference type="ARBA" id="ARBA00022771"/>
    </source>
</evidence>
<dbReference type="PROSITE" id="PS50089">
    <property type="entry name" value="ZF_RING_2"/>
    <property type="match status" value="1"/>
</dbReference>
<protein>
    <recommendedName>
        <fullName evidence="6">RING-type domain-containing protein</fullName>
    </recommendedName>
</protein>
<accession>A0A1B9IBX8</accession>
<evidence type="ECO:0000313" key="9">
    <source>
        <dbReference type="Proteomes" id="UP000094020"/>
    </source>
</evidence>
<evidence type="ECO:0000256" key="5">
    <source>
        <dbReference type="SAM" id="MobiDB-lite"/>
    </source>
</evidence>
<reference evidence="7" key="1">
    <citation type="submission" date="2013-07" db="EMBL/GenBank/DDBJ databases">
        <title>The Genome Sequence of Cryptococcus pinus CBS10737.</title>
        <authorList>
            <consortium name="The Broad Institute Genome Sequencing Platform"/>
            <person name="Cuomo C."/>
            <person name="Litvintseva A."/>
            <person name="Chen Y."/>
            <person name="Heitman J."/>
            <person name="Sun S."/>
            <person name="Springer D."/>
            <person name="Dromer F."/>
            <person name="Young S.K."/>
            <person name="Zeng Q."/>
            <person name="Gargeya S."/>
            <person name="Fitzgerald M."/>
            <person name="Abouelleil A."/>
            <person name="Alvarado L."/>
            <person name="Berlin A.M."/>
            <person name="Chapman S.B."/>
            <person name="Dewar J."/>
            <person name="Goldberg J."/>
            <person name="Griggs A."/>
            <person name="Gujja S."/>
            <person name="Hansen M."/>
            <person name="Howarth C."/>
            <person name="Imamovic A."/>
            <person name="Larimer J."/>
            <person name="McCowan C."/>
            <person name="Murphy C."/>
            <person name="Pearson M."/>
            <person name="Priest M."/>
            <person name="Roberts A."/>
            <person name="Saif S."/>
            <person name="Shea T."/>
            <person name="Sykes S."/>
            <person name="Wortman J."/>
            <person name="Nusbaum C."/>
            <person name="Birren B."/>
        </authorList>
    </citation>
    <scope>NUCLEOTIDE SEQUENCE [LARGE SCALE GENOMIC DNA]</scope>
    <source>
        <strain evidence="7">CBS 10737</strain>
    </source>
</reference>
<feature type="compositionally biased region" description="Polar residues" evidence="5">
    <location>
        <begin position="243"/>
        <end position="280"/>
    </location>
</feature>
<dbReference type="CDD" id="cd16454">
    <property type="entry name" value="RING-H2_PA-TM-RING"/>
    <property type="match status" value="1"/>
</dbReference>
<evidence type="ECO:0000313" key="7">
    <source>
        <dbReference type="EMBL" id="OCF52907.1"/>
    </source>
</evidence>
<feature type="compositionally biased region" description="Polar residues" evidence="5">
    <location>
        <begin position="494"/>
        <end position="518"/>
    </location>
</feature>
<dbReference type="InterPro" id="IPR013083">
    <property type="entry name" value="Znf_RING/FYVE/PHD"/>
</dbReference>
<dbReference type="Proteomes" id="UP000094020">
    <property type="component" value="Chromosome 1"/>
</dbReference>
<evidence type="ECO:0000313" key="8">
    <source>
        <dbReference type="EMBL" id="WWC67211.1"/>
    </source>
</evidence>
<keyword evidence="3" id="KW-0862">Zinc</keyword>
<dbReference type="SMART" id="SM00184">
    <property type="entry name" value="RING"/>
    <property type="match status" value="1"/>
</dbReference>
<feature type="region of interest" description="Disordered" evidence="5">
    <location>
        <begin position="348"/>
        <end position="541"/>
    </location>
</feature>
<proteinExistence type="predicted"/>
<feature type="compositionally biased region" description="Polar residues" evidence="5">
    <location>
        <begin position="58"/>
        <end position="68"/>
    </location>
</feature>
<sequence length="1026" mass="112943">MPPPPLVFHSTSPPHRYLSQTESDFIPSYAPGTRRLVQPIPIEPSHPTTEFQPYSVGSQGSIMSDISNSLRPSPPPLTATSSLPTPFTLRTPVDTTSATATARPIINSPVSPSADRTRLNESNNGLVRVKSFPHAGDLLGSPNEIVGNRTSNLGELESSLHHEDMDVDENEENRLAVAEMTSAGQVSDERDAIIQSEPSAPLGSLTRLLRDIGNPAPSHLTSQVPAYIQPMLNDRASVFRSRWSQPVASPSASTEPVHQNHALAQNPENGVPERQSSTDFNELGPLHGDDSPHTQLSRYDSTPYVQPANYHPSTSGGYLPGEWGEAFTSHPQPSNVVTNIANRSFIPPNTQTTTHDPAWSSSTTTDFRTLPSPIANTASGSPSAMERRLDTIEARLARGRAQRSPPTPPGLIHGHTYEGLRSRGVATRPYDVASRSRPSSQTVEDGSRRSPFARSSIRPSWLDQTAASATSSASSSSSATVPPPRPRPTASFGWETSNTLPASRMRSFSGTDQHTQLFTRAIRDDNGRPPTVFPGEGLQRDTRSRYLQARLNMFDNLRADPYRRSSPTPIRASGADAWSSSATQFTDDSSTASDRSERWTNHNLPTWLGDTSASRSLSAHSNPLRDDDIFNVEVGTPFIADIPDPTWGPEPTRPGNRRWMSFDEGTENTRIRESSRSREETSSHVEAIHDLGLLNRDVNEVIGRRLSQPRSRPASISRRLRDHQGPDWEDTSVPDTISGLYGLTPVAPTAATRRDRFNHSDVQPARSRTGNPFGATEDDREPRDPLATVLGRDRSNTTSPADELAAFIDRSIRARPALAVGGEDAELLFLDRLRNFNNLNARHGDLMPSRNGYDGLEGILDISSDSPFAHLDSLRRYNNFYSTPSLGNMKITKDMDWSEKLKIVQLVIRGVSKLPTTPRKKAAESTLKYIKYGEFDNGDNLKVVEGLQKDEYCSVCHDDYEVESEITITPCRHMYHRGCLDTWLNNPSTSSCPMCRRDLAALAYLTKMVPTKEVDEASPLWMAVVV</sequence>
<dbReference type="GO" id="GO:0061630">
    <property type="term" value="F:ubiquitin protein ligase activity"/>
    <property type="evidence" value="ECO:0007669"/>
    <property type="project" value="TreeGrafter"/>
</dbReference>
<feature type="region of interest" description="Disordered" evidence="5">
    <location>
        <begin position="243"/>
        <end position="317"/>
    </location>
</feature>
<evidence type="ECO:0000259" key="6">
    <source>
        <dbReference type="PROSITE" id="PS50089"/>
    </source>
</evidence>
<dbReference type="InterPro" id="IPR011016">
    <property type="entry name" value="Znf_RING-CH"/>
</dbReference>
<reference evidence="7" key="3">
    <citation type="submission" date="2016-07" db="EMBL/GenBank/DDBJ databases">
        <title>Evolution of pathogenesis and genome organization in the Tremellales.</title>
        <authorList>
            <person name="Cuomo C."/>
            <person name="Litvintseva A."/>
            <person name="Heitman J."/>
            <person name="Chen Y."/>
            <person name="Sun S."/>
            <person name="Springer D."/>
            <person name="Dromer F."/>
            <person name="Young S."/>
            <person name="Zeng Q."/>
            <person name="Chapman S."/>
            <person name="Gujja S."/>
            <person name="Saif S."/>
            <person name="Birren B."/>
        </authorList>
    </citation>
    <scope>NUCLEOTIDE SEQUENCE</scope>
    <source>
        <strain evidence="7">CBS 10737</strain>
    </source>
</reference>
<feature type="compositionally biased region" description="Polar residues" evidence="5">
    <location>
        <begin position="578"/>
        <end position="593"/>
    </location>
</feature>
<keyword evidence="1" id="KW-0479">Metal-binding</keyword>
<dbReference type="PANTHER" id="PTHR45969">
    <property type="entry name" value="RING ZINC FINGER PROTEIN-RELATED"/>
    <property type="match status" value="1"/>
</dbReference>
<feature type="region of interest" description="Disordered" evidence="5">
    <location>
        <begin position="641"/>
        <end position="684"/>
    </location>
</feature>
<dbReference type="EMBL" id="KI894007">
    <property type="protein sequence ID" value="OCF52907.1"/>
    <property type="molecule type" value="Genomic_DNA"/>
</dbReference>
<feature type="compositionally biased region" description="Low complexity" evidence="5">
    <location>
        <begin position="78"/>
        <end position="87"/>
    </location>
</feature>
<dbReference type="SUPFAM" id="SSF57850">
    <property type="entry name" value="RING/U-box"/>
    <property type="match status" value="1"/>
</dbReference>
<keyword evidence="9" id="KW-1185">Reference proteome</keyword>
<name>A0A1B9IBX8_9TREE</name>
<feature type="compositionally biased region" description="Polar residues" evidence="5">
    <location>
        <begin position="348"/>
        <end position="367"/>
    </location>
</feature>
<feature type="compositionally biased region" description="Basic and acidic residues" evidence="5">
    <location>
        <begin position="385"/>
        <end position="396"/>
    </location>
</feature>
<dbReference type="KEGG" id="kpin:30168577"/>
<feature type="region of interest" description="Disordered" evidence="5">
    <location>
        <begin position="58"/>
        <end position="87"/>
    </location>
</feature>